<protein>
    <submittedName>
        <fullName evidence="2">Uncharacterized protein</fullName>
    </submittedName>
</protein>
<keyword evidence="1" id="KW-0812">Transmembrane</keyword>
<keyword evidence="1" id="KW-0472">Membrane</keyword>
<keyword evidence="1" id="KW-1133">Transmembrane helix</keyword>
<comment type="caution">
    <text evidence="2">The sequence shown here is derived from an EMBL/GenBank/DDBJ whole genome shotgun (WGS) entry which is preliminary data.</text>
</comment>
<accession>A0A9Q1FHH6</accession>
<evidence type="ECO:0000256" key="1">
    <source>
        <dbReference type="SAM" id="Phobius"/>
    </source>
</evidence>
<organism evidence="2 3">
    <name type="scientific">Synaphobranchus kaupii</name>
    <name type="common">Kaup's arrowtooth eel</name>
    <dbReference type="NCBI Taxonomy" id="118154"/>
    <lineage>
        <taxon>Eukaryota</taxon>
        <taxon>Metazoa</taxon>
        <taxon>Chordata</taxon>
        <taxon>Craniata</taxon>
        <taxon>Vertebrata</taxon>
        <taxon>Euteleostomi</taxon>
        <taxon>Actinopterygii</taxon>
        <taxon>Neopterygii</taxon>
        <taxon>Teleostei</taxon>
        <taxon>Anguilliformes</taxon>
        <taxon>Synaphobranchidae</taxon>
        <taxon>Synaphobranchus</taxon>
    </lineage>
</organism>
<reference evidence="2" key="1">
    <citation type="journal article" date="2023" name="Science">
        <title>Genome structures resolve the early diversification of teleost fishes.</title>
        <authorList>
            <person name="Parey E."/>
            <person name="Louis A."/>
            <person name="Montfort J."/>
            <person name="Bouchez O."/>
            <person name="Roques C."/>
            <person name="Iampietro C."/>
            <person name="Lluch J."/>
            <person name="Castinel A."/>
            <person name="Donnadieu C."/>
            <person name="Desvignes T."/>
            <person name="Floi Bucao C."/>
            <person name="Jouanno E."/>
            <person name="Wen M."/>
            <person name="Mejri S."/>
            <person name="Dirks R."/>
            <person name="Jansen H."/>
            <person name="Henkel C."/>
            <person name="Chen W.J."/>
            <person name="Zahm M."/>
            <person name="Cabau C."/>
            <person name="Klopp C."/>
            <person name="Thompson A.W."/>
            <person name="Robinson-Rechavi M."/>
            <person name="Braasch I."/>
            <person name="Lecointre G."/>
            <person name="Bobe J."/>
            <person name="Postlethwait J.H."/>
            <person name="Berthelot C."/>
            <person name="Roest Crollius H."/>
            <person name="Guiguen Y."/>
        </authorList>
    </citation>
    <scope>NUCLEOTIDE SEQUENCE</scope>
    <source>
        <strain evidence="2">WJC10195</strain>
    </source>
</reference>
<dbReference type="EMBL" id="JAINUF010000005">
    <property type="protein sequence ID" value="KAJ8358854.1"/>
    <property type="molecule type" value="Genomic_DNA"/>
</dbReference>
<evidence type="ECO:0000313" key="3">
    <source>
        <dbReference type="Proteomes" id="UP001152622"/>
    </source>
</evidence>
<name>A0A9Q1FHH6_SYNKA</name>
<proteinExistence type="predicted"/>
<feature type="transmembrane region" description="Helical" evidence="1">
    <location>
        <begin position="20"/>
        <end position="48"/>
    </location>
</feature>
<dbReference type="AlphaFoldDB" id="A0A9Q1FHH6"/>
<sequence>MNNKADLRYFGKLKKDISVLRSAVFVSVVMLHLRLGSADIIIIAIIIIDTAISVSPANHSPALGLCLGTSEALASEMVAVRSEIELWQGYA</sequence>
<keyword evidence="3" id="KW-1185">Reference proteome</keyword>
<gene>
    <name evidence="2" type="ORF">SKAU_G00153790</name>
</gene>
<dbReference type="Proteomes" id="UP001152622">
    <property type="component" value="Chromosome 5"/>
</dbReference>
<evidence type="ECO:0000313" key="2">
    <source>
        <dbReference type="EMBL" id="KAJ8358854.1"/>
    </source>
</evidence>